<dbReference type="EMBL" id="BARW01008897">
    <property type="protein sequence ID" value="GAI74011.1"/>
    <property type="molecule type" value="Genomic_DNA"/>
</dbReference>
<accession>X1S4G4</accession>
<comment type="caution">
    <text evidence="1">The sequence shown here is derived from an EMBL/GenBank/DDBJ whole genome shotgun (WGS) entry which is preliminary data.</text>
</comment>
<proteinExistence type="predicted"/>
<reference evidence="1" key="1">
    <citation type="journal article" date="2014" name="Front. Microbiol.">
        <title>High frequency of phylogenetically diverse reductive dehalogenase-homologous genes in deep subseafloor sedimentary metagenomes.</title>
        <authorList>
            <person name="Kawai M."/>
            <person name="Futagami T."/>
            <person name="Toyoda A."/>
            <person name="Takaki Y."/>
            <person name="Nishi S."/>
            <person name="Hori S."/>
            <person name="Arai W."/>
            <person name="Tsubouchi T."/>
            <person name="Morono Y."/>
            <person name="Uchiyama I."/>
            <person name="Ito T."/>
            <person name="Fujiyama A."/>
            <person name="Inagaki F."/>
            <person name="Takami H."/>
        </authorList>
    </citation>
    <scope>NUCLEOTIDE SEQUENCE</scope>
    <source>
        <strain evidence="1">Expedition CK06-06</strain>
    </source>
</reference>
<organism evidence="1">
    <name type="scientific">marine sediment metagenome</name>
    <dbReference type="NCBI Taxonomy" id="412755"/>
    <lineage>
        <taxon>unclassified sequences</taxon>
        <taxon>metagenomes</taxon>
        <taxon>ecological metagenomes</taxon>
    </lineage>
</organism>
<gene>
    <name evidence="1" type="ORF">S12H4_18080</name>
</gene>
<protein>
    <submittedName>
        <fullName evidence="1">Uncharacterized protein</fullName>
    </submittedName>
</protein>
<evidence type="ECO:0000313" key="1">
    <source>
        <dbReference type="EMBL" id="GAI74011.1"/>
    </source>
</evidence>
<name>X1S4G4_9ZZZZ</name>
<sequence length="70" mass="8229">MKCPLSITGELTADKEFIGAAADCLKEECAWWDRTAEKCVVLQLAFEIDKVSDRLERIWDKMPHERQFRR</sequence>
<dbReference type="AlphaFoldDB" id="X1S4G4"/>